<evidence type="ECO:0000259" key="2">
    <source>
        <dbReference type="Pfam" id="PF06439"/>
    </source>
</evidence>
<reference evidence="3 4" key="1">
    <citation type="submission" date="2019-07" db="EMBL/GenBank/DDBJ databases">
        <title>Whole genome shotgun sequence of Adhaeribacter aerolatus NBRC 106133.</title>
        <authorList>
            <person name="Hosoyama A."/>
            <person name="Uohara A."/>
            <person name="Ohji S."/>
            <person name="Ichikawa N."/>
        </authorList>
    </citation>
    <scope>NUCLEOTIDE SEQUENCE [LARGE SCALE GENOMIC DNA]</scope>
    <source>
        <strain evidence="3 4">NBRC 106133</strain>
    </source>
</reference>
<dbReference type="Pfam" id="PF06439">
    <property type="entry name" value="3keto-disac_hyd"/>
    <property type="match status" value="1"/>
</dbReference>
<feature type="domain" description="3-keto-alpha-glucoside-1,2-lyase/3-keto-2-hydroxy-glucal hydratase" evidence="2">
    <location>
        <begin position="59"/>
        <end position="265"/>
    </location>
</feature>
<dbReference type="EMBL" id="BJYS01000020">
    <property type="protein sequence ID" value="GEO05144.1"/>
    <property type="molecule type" value="Genomic_DNA"/>
</dbReference>
<dbReference type="Proteomes" id="UP000321532">
    <property type="component" value="Unassembled WGS sequence"/>
</dbReference>
<organism evidence="3 4">
    <name type="scientific">Adhaeribacter aerolatus</name>
    <dbReference type="NCBI Taxonomy" id="670289"/>
    <lineage>
        <taxon>Bacteria</taxon>
        <taxon>Pseudomonadati</taxon>
        <taxon>Bacteroidota</taxon>
        <taxon>Cytophagia</taxon>
        <taxon>Cytophagales</taxon>
        <taxon>Hymenobacteraceae</taxon>
        <taxon>Adhaeribacter</taxon>
    </lineage>
</organism>
<evidence type="ECO:0000313" key="3">
    <source>
        <dbReference type="EMBL" id="GEO05144.1"/>
    </source>
</evidence>
<feature type="chain" id="PRO_5021949050" description="3-keto-alpha-glucoside-1,2-lyase/3-keto-2-hydroxy-glucal hydratase domain-containing protein" evidence="1">
    <location>
        <begin position="35"/>
        <end position="270"/>
    </location>
</feature>
<feature type="signal peptide" evidence="1">
    <location>
        <begin position="1"/>
        <end position="34"/>
    </location>
</feature>
<proteinExistence type="predicted"/>
<sequence length="270" mass="29362">MNNRKIIFNQPGSGYSLGVLLLLLAVMLSSSVTAFGQKTSAAKGASGTNNLTAKEKSDGWKLLFDGKSTEAWTGTKGNGFPAQGWQVENGILTVLGATGDSHASGGDIITKEQYGNFELALEFKIPKGANSGIKYFVVNNFPNQKGNYLGLEYQIIDDANHADAKLGVNGNRTLASLYDLIPAKNKKANPVGQWNQVKIVVKGNHVEHWLNGSKVLAFERSSDEFRKLVAASKYKDLQGFGEMPKGHILLQGHGDTVHYRNIKIRNLENI</sequence>
<comment type="caution">
    <text evidence="3">The sequence shown here is derived from an EMBL/GenBank/DDBJ whole genome shotgun (WGS) entry which is preliminary data.</text>
</comment>
<gene>
    <name evidence="3" type="ORF">AAE02nite_28080</name>
</gene>
<dbReference type="GO" id="GO:0016787">
    <property type="term" value="F:hydrolase activity"/>
    <property type="evidence" value="ECO:0007669"/>
    <property type="project" value="InterPro"/>
</dbReference>
<keyword evidence="4" id="KW-1185">Reference proteome</keyword>
<protein>
    <recommendedName>
        <fullName evidence="2">3-keto-alpha-glucoside-1,2-lyase/3-keto-2-hydroxy-glucal hydratase domain-containing protein</fullName>
    </recommendedName>
</protein>
<name>A0A512AZL2_9BACT</name>
<dbReference type="InterPro" id="IPR010496">
    <property type="entry name" value="AL/BT2_dom"/>
</dbReference>
<dbReference type="Gene3D" id="2.60.120.560">
    <property type="entry name" value="Exo-inulinase, domain 1"/>
    <property type="match status" value="1"/>
</dbReference>
<dbReference type="RefSeq" id="WP_170252606.1">
    <property type="nucleotide sequence ID" value="NZ_BJYS01000020.1"/>
</dbReference>
<keyword evidence="1" id="KW-0732">Signal</keyword>
<evidence type="ECO:0000256" key="1">
    <source>
        <dbReference type="SAM" id="SignalP"/>
    </source>
</evidence>
<evidence type="ECO:0000313" key="4">
    <source>
        <dbReference type="Proteomes" id="UP000321532"/>
    </source>
</evidence>
<dbReference type="AlphaFoldDB" id="A0A512AZL2"/>
<accession>A0A512AZL2</accession>